<reference evidence="2" key="1">
    <citation type="submission" date="2018-06" db="EMBL/GenBank/DDBJ databases">
        <authorList>
            <person name="Zhirakovskaya E."/>
        </authorList>
    </citation>
    <scope>NUCLEOTIDE SEQUENCE</scope>
</reference>
<keyword evidence="1" id="KW-1133">Transmembrane helix</keyword>
<name>A0A3B0QYR7_9ZZZZ</name>
<evidence type="ECO:0000313" key="2">
    <source>
        <dbReference type="EMBL" id="VAV86450.1"/>
    </source>
</evidence>
<keyword evidence="1" id="KW-0812">Transmembrane</keyword>
<accession>A0A3B0QYR7</accession>
<gene>
    <name evidence="2" type="ORF">MNBD_ALPHA02-2087</name>
</gene>
<dbReference type="AlphaFoldDB" id="A0A3B0QYR7"/>
<protein>
    <submittedName>
        <fullName evidence="2">Integral membrane protein YggT, involved in response to extracytoplasmic stress (Osmotic shock)</fullName>
    </submittedName>
</protein>
<keyword evidence="1" id="KW-0472">Membrane</keyword>
<organism evidence="2">
    <name type="scientific">hydrothermal vent metagenome</name>
    <dbReference type="NCBI Taxonomy" id="652676"/>
    <lineage>
        <taxon>unclassified sequences</taxon>
        <taxon>metagenomes</taxon>
        <taxon>ecological metagenomes</taxon>
    </lineage>
</organism>
<dbReference type="EMBL" id="UOED01000005">
    <property type="protein sequence ID" value="VAV86450.1"/>
    <property type="molecule type" value="Genomic_DNA"/>
</dbReference>
<feature type="transmembrane region" description="Helical" evidence="1">
    <location>
        <begin position="77"/>
        <end position="96"/>
    </location>
</feature>
<dbReference type="InterPro" id="IPR003425">
    <property type="entry name" value="CCB3/YggT"/>
</dbReference>
<evidence type="ECO:0000256" key="1">
    <source>
        <dbReference type="SAM" id="Phobius"/>
    </source>
</evidence>
<feature type="transmembrane region" description="Helical" evidence="1">
    <location>
        <begin position="7"/>
        <end position="29"/>
    </location>
</feature>
<sequence>MGGFAFDLIWLVNTLFGIVRFGLLVYIILGLLVSFAVVNSHNQIVSMVMGTLYRIFEPMLRPIRNFLPSMGGMDISPIFLFIAFEFARMILVRILYNLA</sequence>
<dbReference type="GO" id="GO:0016020">
    <property type="term" value="C:membrane"/>
    <property type="evidence" value="ECO:0007669"/>
    <property type="project" value="InterPro"/>
</dbReference>
<dbReference type="Pfam" id="PF02325">
    <property type="entry name" value="CCB3_YggT"/>
    <property type="match status" value="1"/>
</dbReference>
<proteinExistence type="predicted"/>